<dbReference type="Proteomes" id="UP001144205">
    <property type="component" value="Unassembled WGS sequence"/>
</dbReference>
<proteinExistence type="inferred from homology"/>
<sequence>MPLVEITIVEGRSLEQKRMLMAGVADAVERALAAPREAIRIAIREIPVEHWAIGGVSLPELQAAEAARKAADET</sequence>
<dbReference type="EMBL" id="BROH01000018">
    <property type="protein sequence ID" value="GKY90095.1"/>
    <property type="molecule type" value="Genomic_DNA"/>
</dbReference>
<evidence type="ECO:0000256" key="1">
    <source>
        <dbReference type="ARBA" id="ARBA00006723"/>
    </source>
</evidence>
<dbReference type="InterPro" id="IPR014347">
    <property type="entry name" value="Tautomerase/MIF_sf"/>
</dbReference>
<keyword evidence="6" id="KW-1185">Reference proteome</keyword>
<dbReference type="InterPro" id="IPR004370">
    <property type="entry name" value="4-OT-like_dom"/>
</dbReference>
<reference evidence="5" key="1">
    <citation type="journal article" date="2023" name="Int. J. Syst. Evol. Microbiol.">
        <title>Sinisalibacter aestuarii sp. nov., isolated from estuarine sediment of the Arakawa River.</title>
        <authorList>
            <person name="Arafat S.T."/>
            <person name="Hirano S."/>
            <person name="Sato A."/>
            <person name="Takeuchi K."/>
            <person name="Yasuda T."/>
            <person name="Terahara T."/>
            <person name="Hamada M."/>
            <person name="Kobayashi T."/>
        </authorList>
    </citation>
    <scope>NUCLEOTIDE SEQUENCE</scope>
    <source>
        <strain evidence="5">B-399</strain>
    </source>
</reference>
<dbReference type="NCBIfam" id="NF002571">
    <property type="entry name" value="PRK02220.1"/>
    <property type="match status" value="1"/>
</dbReference>
<dbReference type="Pfam" id="PF01361">
    <property type="entry name" value="Tautomerase"/>
    <property type="match status" value="1"/>
</dbReference>
<protein>
    <recommendedName>
        <fullName evidence="3">Tautomerase</fullName>
        <ecNumber evidence="3">5.3.2.-</ecNumber>
    </recommendedName>
</protein>
<evidence type="ECO:0000256" key="3">
    <source>
        <dbReference type="RuleBase" id="RU362032"/>
    </source>
</evidence>
<dbReference type="EC" id="5.3.2.-" evidence="3"/>
<organism evidence="5 6">
    <name type="scientific">Sinisalibacter aestuarii</name>
    <dbReference type="NCBI Taxonomy" id="2949426"/>
    <lineage>
        <taxon>Bacteria</taxon>
        <taxon>Pseudomonadati</taxon>
        <taxon>Pseudomonadota</taxon>
        <taxon>Alphaproteobacteria</taxon>
        <taxon>Rhodobacterales</taxon>
        <taxon>Roseobacteraceae</taxon>
        <taxon>Sinisalibacter</taxon>
    </lineage>
</organism>
<dbReference type="Gene3D" id="3.30.429.10">
    <property type="entry name" value="Macrophage Migration Inhibitory Factor"/>
    <property type="match status" value="1"/>
</dbReference>
<evidence type="ECO:0000313" key="5">
    <source>
        <dbReference type="EMBL" id="GKY90095.1"/>
    </source>
</evidence>
<gene>
    <name evidence="5" type="ORF">STA1M1_39640</name>
</gene>
<accession>A0ABQ5LYR4</accession>
<comment type="caution">
    <text evidence="5">The sequence shown here is derived from an EMBL/GenBank/DDBJ whole genome shotgun (WGS) entry which is preliminary data.</text>
</comment>
<dbReference type="PANTHER" id="PTHR35530:SF1">
    <property type="entry name" value="2-HYDROXYMUCONATE TAUTOMERASE"/>
    <property type="match status" value="1"/>
</dbReference>
<dbReference type="NCBIfam" id="TIGR00013">
    <property type="entry name" value="taut"/>
    <property type="match status" value="1"/>
</dbReference>
<dbReference type="PANTHER" id="PTHR35530">
    <property type="entry name" value="TAUTOMERASE-RELATED"/>
    <property type="match status" value="1"/>
</dbReference>
<dbReference type="RefSeq" id="WP_281843990.1">
    <property type="nucleotide sequence ID" value="NZ_BROH01000018.1"/>
</dbReference>
<dbReference type="InterPro" id="IPR018191">
    <property type="entry name" value="4-OT"/>
</dbReference>
<keyword evidence="2 3" id="KW-0413">Isomerase</keyword>
<feature type="domain" description="4-oxalocrotonate tautomerase-like" evidence="4">
    <location>
        <begin position="2"/>
        <end position="58"/>
    </location>
</feature>
<dbReference type="SUPFAM" id="SSF55331">
    <property type="entry name" value="Tautomerase/MIF"/>
    <property type="match status" value="1"/>
</dbReference>
<evidence type="ECO:0000259" key="4">
    <source>
        <dbReference type="Pfam" id="PF01361"/>
    </source>
</evidence>
<name>A0ABQ5LYR4_9RHOB</name>
<evidence type="ECO:0000256" key="2">
    <source>
        <dbReference type="ARBA" id="ARBA00023235"/>
    </source>
</evidence>
<evidence type="ECO:0000313" key="6">
    <source>
        <dbReference type="Proteomes" id="UP001144205"/>
    </source>
</evidence>
<comment type="similarity">
    <text evidence="1 3">Belongs to the 4-oxalocrotonate tautomerase family.</text>
</comment>